<keyword evidence="5" id="KW-0698">rRNA processing</keyword>
<organism evidence="6 7">
    <name type="scientific">Rhizobium gallicum bv. gallicum R602sp</name>
    <dbReference type="NCBI Taxonomy" id="1041138"/>
    <lineage>
        <taxon>Bacteria</taxon>
        <taxon>Pseudomonadati</taxon>
        <taxon>Pseudomonadota</taxon>
        <taxon>Alphaproteobacteria</taxon>
        <taxon>Hyphomicrobiales</taxon>
        <taxon>Rhizobiaceae</taxon>
        <taxon>Rhizobium/Agrobacterium group</taxon>
        <taxon>Rhizobium</taxon>
    </lineage>
</organism>
<protein>
    <recommendedName>
        <fullName evidence="5">Ribosomal RNA large subunit methyltransferase H</fullName>
        <ecNumber evidence="5">2.1.1.177</ecNumber>
    </recommendedName>
    <alternativeName>
        <fullName evidence="5">23S rRNA (pseudouridine1915-N3)-methyltransferase</fullName>
    </alternativeName>
    <alternativeName>
        <fullName evidence="5">23S rRNA m3Psi1915 methyltransferase</fullName>
    </alternativeName>
    <alternativeName>
        <fullName evidence="5">rRNA (pseudouridine-N3-)-methyltransferase RlmH</fullName>
    </alternativeName>
</protein>
<feature type="binding site" evidence="5">
    <location>
        <position position="108"/>
    </location>
    <ligand>
        <name>S-adenosyl-L-methionine</name>
        <dbReference type="ChEBI" id="CHEBI:59789"/>
    </ligand>
</feature>
<keyword evidence="3 5" id="KW-0949">S-adenosyl-L-methionine</keyword>
<dbReference type="PANTHER" id="PTHR33603:SF1">
    <property type="entry name" value="RIBOSOMAL RNA LARGE SUBUNIT METHYLTRANSFERASE H"/>
    <property type="match status" value="1"/>
</dbReference>
<comment type="subunit">
    <text evidence="5">Homodimer.</text>
</comment>
<dbReference type="CDD" id="cd18081">
    <property type="entry name" value="RlmH-like"/>
    <property type="match status" value="1"/>
</dbReference>
<name>A0A0B4X5B6_9HYPH</name>
<dbReference type="AlphaFoldDB" id="A0A0B4X5B6"/>
<dbReference type="InterPro" id="IPR003742">
    <property type="entry name" value="RlmH-like"/>
</dbReference>
<dbReference type="InterPro" id="IPR029026">
    <property type="entry name" value="tRNA_m1G_MTases_N"/>
</dbReference>
<keyword evidence="2 5" id="KW-0808">Transferase</keyword>
<evidence type="ECO:0000313" key="6">
    <source>
        <dbReference type="EMBL" id="AJD43299.1"/>
    </source>
</evidence>
<dbReference type="RefSeq" id="WP_039846511.1">
    <property type="nucleotide sequence ID" value="NZ_CP006877.1"/>
</dbReference>
<dbReference type="Proteomes" id="UP000031368">
    <property type="component" value="Chromosome"/>
</dbReference>
<dbReference type="EMBL" id="CP006877">
    <property type="protein sequence ID" value="AJD43299.1"/>
    <property type="molecule type" value="Genomic_DNA"/>
</dbReference>
<dbReference type="Pfam" id="PF02590">
    <property type="entry name" value="SPOUT_MTase"/>
    <property type="match status" value="1"/>
</dbReference>
<feature type="binding site" evidence="5">
    <location>
        <position position="76"/>
    </location>
    <ligand>
        <name>S-adenosyl-L-methionine</name>
        <dbReference type="ChEBI" id="CHEBI:59789"/>
    </ligand>
</feature>
<dbReference type="SUPFAM" id="SSF75217">
    <property type="entry name" value="alpha/beta knot"/>
    <property type="match status" value="1"/>
</dbReference>
<feature type="binding site" evidence="5">
    <location>
        <begin position="127"/>
        <end position="132"/>
    </location>
    <ligand>
        <name>S-adenosyl-L-methionine</name>
        <dbReference type="ChEBI" id="CHEBI:59789"/>
    </ligand>
</feature>
<dbReference type="KEGG" id="rga:RGR602_CH04003"/>
<dbReference type="HAMAP" id="MF_00658">
    <property type="entry name" value="23SrRNA_methyltr_H"/>
    <property type="match status" value="1"/>
</dbReference>
<dbReference type="PANTHER" id="PTHR33603">
    <property type="entry name" value="METHYLTRANSFERASE"/>
    <property type="match status" value="1"/>
</dbReference>
<evidence type="ECO:0000256" key="2">
    <source>
        <dbReference type="ARBA" id="ARBA00022679"/>
    </source>
</evidence>
<comment type="catalytic activity">
    <reaction evidence="5">
        <text>pseudouridine(1915) in 23S rRNA + S-adenosyl-L-methionine = N(3)-methylpseudouridine(1915) in 23S rRNA + S-adenosyl-L-homocysteine + H(+)</text>
        <dbReference type="Rhea" id="RHEA:42752"/>
        <dbReference type="Rhea" id="RHEA-COMP:10221"/>
        <dbReference type="Rhea" id="RHEA-COMP:10222"/>
        <dbReference type="ChEBI" id="CHEBI:15378"/>
        <dbReference type="ChEBI" id="CHEBI:57856"/>
        <dbReference type="ChEBI" id="CHEBI:59789"/>
        <dbReference type="ChEBI" id="CHEBI:65314"/>
        <dbReference type="ChEBI" id="CHEBI:74486"/>
        <dbReference type="EC" id="2.1.1.177"/>
    </reaction>
</comment>
<evidence type="ECO:0000256" key="4">
    <source>
        <dbReference type="ARBA" id="ARBA00038303"/>
    </source>
</evidence>
<dbReference type="HOGENOM" id="CLU_100552_1_1_5"/>
<reference evidence="6 7" key="1">
    <citation type="submission" date="2013-11" db="EMBL/GenBank/DDBJ databases">
        <title>Complete genome sequence of Rhizobium gallicum bv. gallicum R602.</title>
        <authorList>
            <person name="Bustos P."/>
            <person name="Santamaria R.I."/>
            <person name="Lozano L."/>
            <person name="Acosta J.L."/>
            <person name="Ormeno-Orrillo E."/>
            <person name="Rogel M.A."/>
            <person name="Romero D."/>
            <person name="Cevallos M.A."/>
            <person name="Martinez-Romero E."/>
            <person name="Gonzalez V."/>
        </authorList>
    </citation>
    <scope>NUCLEOTIDE SEQUENCE [LARGE SCALE GENOMIC DNA]</scope>
    <source>
        <strain evidence="6 7">R602</strain>
    </source>
</reference>
<evidence type="ECO:0000256" key="1">
    <source>
        <dbReference type="ARBA" id="ARBA00022603"/>
    </source>
</evidence>
<evidence type="ECO:0000256" key="5">
    <source>
        <dbReference type="HAMAP-Rule" id="MF_00658"/>
    </source>
</evidence>
<comment type="subcellular location">
    <subcellularLocation>
        <location evidence="5">Cytoplasm</location>
    </subcellularLocation>
</comment>
<dbReference type="Gene3D" id="3.40.1280.10">
    <property type="match status" value="1"/>
</dbReference>
<dbReference type="GO" id="GO:0070038">
    <property type="term" value="F:rRNA (pseudouridine-N3-)-methyltransferase activity"/>
    <property type="evidence" value="ECO:0007669"/>
    <property type="project" value="UniProtKB-UniRule"/>
</dbReference>
<accession>A0A0B4X5B6</accession>
<keyword evidence="1 5" id="KW-0489">Methyltransferase</keyword>
<dbReference type="NCBIfam" id="NF000989">
    <property type="entry name" value="PRK00103.2-3"/>
    <property type="match status" value="1"/>
</dbReference>
<dbReference type="InterPro" id="IPR029028">
    <property type="entry name" value="Alpha/beta_knot_MTases"/>
</dbReference>
<comment type="function">
    <text evidence="5">Specifically methylates the pseudouridine at position 1915 (m3Psi1915) in 23S rRNA.</text>
</comment>
<dbReference type="GO" id="GO:0005737">
    <property type="term" value="C:cytoplasm"/>
    <property type="evidence" value="ECO:0007669"/>
    <property type="project" value="UniProtKB-SubCell"/>
</dbReference>
<keyword evidence="5" id="KW-0963">Cytoplasm</keyword>
<gene>
    <name evidence="5 6" type="primary">rlmH</name>
    <name evidence="6" type="ORF">RGR602_CH04003</name>
</gene>
<proteinExistence type="inferred from homology"/>
<sequence length="160" mass="17616">MRVGLFAVGRLKSGPEKDLAARYFDRFAKAGPAIGLEFTRVAEVAESRAASAETRKREEAAMLQKTLTEGSILILLDERGKALDSEAFAKVLGNYRDQGKRDLVIAIGGADGLDPALYDRADMTLCLGKMTWPHQLVRTLIAEQLYRAVTILSGHPYHRV</sequence>
<evidence type="ECO:0000313" key="7">
    <source>
        <dbReference type="Proteomes" id="UP000031368"/>
    </source>
</evidence>
<comment type="similarity">
    <text evidence="4 5">Belongs to the RNA methyltransferase RlmH family.</text>
</comment>
<keyword evidence="7" id="KW-1185">Reference proteome</keyword>
<dbReference type="PIRSF" id="PIRSF004505">
    <property type="entry name" value="MT_bac"/>
    <property type="match status" value="1"/>
</dbReference>
<dbReference type="EC" id="2.1.1.177" evidence="5"/>
<evidence type="ECO:0000256" key="3">
    <source>
        <dbReference type="ARBA" id="ARBA00022691"/>
    </source>
</evidence>